<reference evidence="8" key="1">
    <citation type="submission" date="2020-11" db="EMBL/GenBank/DDBJ databases">
        <authorList>
            <person name="Tran Van P."/>
        </authorList>
    </citation>
    <scope>NUCLEOTIDE SEQUENCE</scope>
</reference>
<dbReference type="GO" id="GO:0006084">
    <property type="term" value="P:acetyl-CoA metabolic process"/>
    <property type="evidence" value="ECO:0007669"/>
    <property type="project" value="InterPro"/>
</dbReference>
<dbReference type="InterPro" id="IPR016039">
    <property type="entry name" value="Thiolase-like"/>
</dbReference>
<evidence type="ECO:0000259" key="7">
    <source>
        <dbReference type="Pfam" id="PF08540"/>
    </source>
</evidence>
<keyword evidence="5" id="KW-0444">Lipid biosynthesis</keyword>
<protein>
    <recommendedName>
        <fullName evidence="5">Hydroxymethylglutaryl-CoA synthase</fullName>
        <shortName evidence="5">HMG-CoA synthase</shortName>
        <ecNumber evidence="5">2.3.3.10</ecNumber>
    </recommendedName>
    <alternativeName>
        <fullName evidence="5">3-hydroxy-3-methylglutaryl coenzyme A synthase</fullName>
    </alternativeName>
</protein>
<comment type="pathway">
    <text evidence="5">Metabolic intermediate biosynthesis; (R)-mevalonate biosynthesis; (R)-mevalonate from acetyl-CoA: step 2/3.</text>
</comment>
<dbReference type="GO" id="GO:0004421">
    <property type="term" value="F:hydroxymethylglutaryl-CoA synthase activity"/>
    <property type="evidence" value="ECO:0007669"/>
    <property type="project" value="UniProtKB-EC"/>
</dbReference>
<feature type="binding site" evidence="4">
    <location>
        <position position="249"/>
    </location>
    <ligand>
        <name>CoA</name>
        <dbReference type="ChEBI" id="CHEBI:57287"/>
    </ligand>
</feature>
<evidence type="ECO:0000256" key="1">
    <source>
        <dbReference type="ARBA" id="ARBA00007061"/>
    </source>
</evidence>
<dbReference type="InterPro" id="IPR013528">
    <property type="entry name" value="HMG_CoA_synth_N"/>
</dbReference>
<name>A0A7R9M6N3_9ACAR</name>
<dbReference type="NCBIfam" id="TIGR01833">
    <property type="entry name" value="HMG-CoA-S_euk"/>
    <property type="match status" value="1"/>
</dbReference>
<dbReference type="InterPro" id="IPR013746">
    <property type="entry name" value="HMG_CoA_synt_C_dom"/>
</dbReference>
<dbReference type="AlphaFoldDB" id="A0A7R9M6N3"/>
<keyword evidence="5" id="KW-0752">Steroid biosynthesis</keyword>
<dbReference type="UniPathway" id="UPA00058">
    <property type="reaction ID" value="UER00102"/>
</dbReference>
<feature type="active site" description="Proton donor/acceptor" evidence="3">
    <location>
        <position position="96"/>
    </location>
</feature>
<dbReference type="OrthoDB" id="1269963at2759"/>
<dbReference type="EMBL" id="CAJPVJ010007437">
    <property type="protein sequence ID" value="CAG2171232.1"/>
    <property type="molecule type" value="Genomic_DNA"/>
</dbReference>
<comment type="catalytic activity">
    <reaction evidence="5">
        <text>acetoacetyl-CoA + acetyl-CoA + H2O = (3S)-3-hydroxy-3-methylglutaryl-CoA + CoA + H(+)</text>
        <dbReference type="Rhea" id="RHEA:10188"/>
        <dbReference type="ChEBI" id="CHEBI:15377"/>
        <dbReference type="ChEBI" id="CHEBI:15378"/>
        <dbReference type="ChEBI" id="CHEBI:43074"/>
        <dbReference type="ChEBI" id="CHEBI:57286"/>
        <dbReference type="ChEBI" id="CHEBI:57287"/>
        <dbReference type="ChEBI" id="CHEBI:57288"/>
        <dbReference type="EC" id="2.3.3.10"/>
    </reaction>
</comment>
<dbReference type="InterPro" id="IPR010122">
    <property type="entry name" value="HMG_CoA_synthase_euk"/>
</dbReference>
<proteinExistence type="inferred from homology"/>
<dbReference type="Pfam" id="PF01154">
    <property type="entry name" value="HMG_CoA_synt_N"/>
    <property type="match status" value="1"/>
</dbReference>
<keyword evidence="5" id="KW-0443">Lipid metabolism</keyword>
<evidence type="ECO:0000256" key="3">
    <source>
        <dbReference type="PIRSR" id="PIRSR610122-1"/>
    </source>
</evidence>
<sequence length="409" mass="45265">MSDNSVVAECPQERAENVGILGIDIYFPNAYVDQTDLEKFNGVPEGKYTIGLGQLQMAFCSDREDIHSICLSVTKSLMDKYSISPKEVGFLAVGTETSIDKSKSVKTVLMDLFFESGNTDIEGIQSTNACYGGTDCLYAIVVAADIAIYASGPARPTGCCGAVAMLLGPNGAVMFEPRLRATHMAHVYDFYKPNLSSEYPIVDGQVSIMCYLRALDRCFQLYTEKASKQSVSAGIDTFDGILFHSPYSKLDTYNDRDLKELLTTISKPMFDQKTNPSLMLTRVVGNMYTASLYASLISYLISELVDSLTNRRLLLFSYGSGMASSMFSARLSQDLKVVSKLVAGIVDIPDRLRARHRVSPQVFEGILNGRESAYNMDRYVPTGPIHQLMKGTFYLKSIVGKYQRFYETV</sequence>
<dbReference type="CDD" id="cd00827">
    <property type="entry name" value="init_cond_enzymes"/>
    <property type="match status" value="1"/>
</dbReference>
<evidence type="ECO:0000256" key="4">
    <source>
        <dbReference type="PIRSR" id="PIRSR610122-2"/>
    </source>
</evidence>
<feature type="domain" description="Hydroxymethylglutaryl-coenzyme A synthase C-terminal" evidence="7">
    <location>
        <begin position="251"/>
        <end position="407"/>
    </location>
</feature>
<dbReference type="Proteomes" id="UP000728032">
    <property type="component" value="Unassembled WGS sequence"/>
</dbReference>
<dbReference type="PANTHER" id="PTHR43323">
    <property type="entry name" value="3-HYDROXY-3-METHYLGLUTARYL COENZYME A SYNTHASE"/>
    <property type="match status" value="1"/>
</dbReference>
<evidence type="ECO:0000256" key="2">
    <source>
        <dbReference type="ARBA" id="ARBA00022679"/>
    </source>
</evidence>
<dbReference type="GO" id="GO:0016126">
    <property type="term" value="P:sterol biosynthetic process"/>
    <property type="evidence" value="ECO:0007669"/>
    <property type="project" value="UniProtKB-KW"/>
</dbReference>
<dbReference type="SUPFAM" id="SSF53901">
    <property type="entry name" value="Thiolase-like"/>
    <property type="match status" value="2"/>
</dbReference>
<feature type="domain" description="Hydroxymethylglutaryl-coenzyme A synthase C-terminal" evidence="7">
    <location>
        <begin position="173"/>
        <end position="250"/>
    </location>
</feature>
<organism evidence="8">
    <name type="scientific">Oppiella nova</name>
    <dbReference type="NCBI Taxonomy" id="334625"/>
    <lineage>
        <taxon>Eukaryota</taxon>
        <taxon>Metazoa</taxon>
        <taxon>Ecdysozoa</taxon>
        <taxon>Arthropoda</taxon>
        <taxon>Chelicerata</taxon>
        <taxon>Arachnida</taxon>
        <taxon>Acari</taxon>
        <taxon>Acariformes</taxon>
        <taxon>Sarcoptiformes</taxon>
        <taxon>Oribatida</taxon>
        <taxon>Brachypylina</taxon>
        <taxon>Oppioidea</taxon>
        <taxon>Oppiidae</taxon>
        <taxon>Oppiella</taxon>
    </lineage>
</organism>
<evidence type="ECO:0000256" key="5">
    <source>
        <dbReference type="RuleBase" id="RU364071"/>
    </source>
</evidence>
<evidence type="ECO:0000313" key="8">
    <source>
        <dbReference type="EMBL" id="CAD7654045.1"/>
    </source>
</evidence>
<dbReference type="EMBL" id="OC922262">
    <property type="protein sequence ID" value="CAD7654045.1"/>
    <property type="molecule type" value="Genomic_DNA"/>
</dbReference>
<keyword evidence="5" id="KW-0756">Sterol biosynthesis</keyword>
<feature type="domain" description="Hydroxymethylglutaryl-coenzyme A synthase N-terminal" evidence="6">
    <location>
        <begin position="15"/>
        <end position="170"/>
    </location>
</feature>
<dbReference type="EC" id="2.3.3.10" evidence="5"/>
<gene>
    <name evidence="8" type="ORF">ONB1V03_LOCUS10695</name>
</gene>
<feature type="active site" description="Acyl-thioester intermediate" evidence="3">
    <location>
        <position position="130"/>
    </location>
</feature>
<dbReference type="PANTHER" id="PTHR43323:SF2">
    <property type="entry name" value="HYDROXYMETHYLGLUTARYL-COA SYNTHASE"/>
    <property type="match status" value="1"/>
</dbReference>
<evidence type="ECO:0000313" key="9">
    <source>
        <dbReference type="Proteomes" id="UP000728032"/>
    </source>
</evidence>
<dbReference type="Pfam" id="PF08540">
    <property type="entry name" value="HMG_CoA_synt_C"/>
    <property type="match status" value="2"/>
</dbReference>
<dbReference type="Gene3D" id="3.40.47.10">
    <property type="match status" value="1"/>
</dbReference>
<keyword evidence="2 5" id="KW-0808">Transferase</keyword>
<comment type="function">
    <text evidence="5">Catalyzes the condensation of acetyl-CoA with acetoacetyl-CoA to form HMG-CoA.</text>
</comment>
<dbReference type="GO" id="GO:0010142">
    <property type="term" value="P:farnesyl diphosphate biosynthetic process, mevalonate pathway"/>
    <property type="evidence" value="ECO:0007669"/>
    <property type="project" value="InterPro"/>
</dbReference>
<evidence type="ECO:0000259" key="6">
    <source>
        <dbReference type="Pfam" id="PF01154"/>
    </source>
</evidence>
<accession>A0A7R9M6N3</accession>
<feature type="active site" description="Proton donor/acceptor" evidence="3">
    <location>
        <position position="244"/>
    </location>
</feature>
<feature type="binding site" evidence="4">
    <location>
        <position position="207"/>
    </location>
    <ligand>
        <name>CoA</name>
        <dbReference type="ChEBI" id="CHEBI:57287"/>
    </ligand>
</feature>
<comment type="similarity">
    <text evidence="1 5">Belongs to the thiolase-like superfamily. HMG-CoA synthase family.</text>
</comment>
<keyword evidence="5" id="KW-1207">Sterol metabolism</keyword>
<keyword evidence="9" id="KW-1185">Reference proteome</keyword>
<keyword evidence="5" id="KW-0753">Steroid metabolism</keyword>